<name>X1UF34_9ZZZZ</name>
<feature type="non-terminal residue" evidence="1">
    <location>
        <position position="37"/>
    </location>
</feature>
<organism evidence="1">
    <name type="scientific">marine sediment metagenome</name>
    <dbReference type="NCBI Taxonomy" id="412755"/>
    <lineage>
        <taxon>unclassified sequences</taxon>
        <taxon>metagenomes</taxon>
        <taxon>ecological metagenomes</taxon>
    </lineage>
</organism>
<dbReference type="EMBL" id="BARW01027574">
    <property type="protein sequence ID" value="GAJ16123.1"/>
    <property type="molecule type" value="Genomic_DNA"/>
</dbReference>
<gene>
    <name evidence="1" type="ORF">S12H4_44711</name>
</gene>
<sequence length="37" mass="4437">MSDTVYIHPRIKVFLDYWNFQLLVNTTVGRDKVPIAW</sequence>
<comment type="caution">
    <text evidence="1">The sequence shown here is derived from an EMBL/GenBank/DDBJ whole genome shotgun (WGS) entry which is preliminary data.</text>
</comment>
<evidence type="ECO:0000313" key="1">
    <source>
        <dbReference type="EMBL" id="GAJ16123.1"/>
    </source>
</evidence>
<dbReference type="AlphaFoldDB" id="X1UF34"/>
<proteinExistence type="predicted"/>
<reference evidence="1" key="1">
    <citation type="journal article" date="2014" name="Front. Microbiol.">
        <title>High frequency of phylogenetically diverse reductive dehalogenase-homologous genes in deep subseafloor sedimentary metagenomes.</title>
        <authorList>
            <person name="Kawai M."/>
            <person name="Futagami T."/>
            <person name="Toyoda A."/>
            <person name="Takaki Y."/>
            <person name="Nishi S."/>
            <person name="Hori S."/>
            <person name="Arai W."/>
            <person name="Tsubouchi T."/>
            <person name="Morono Y."/>
            <person name="Uchiyama I."/>
            <person name="Ito T."/>
            <person name="Fujiyama A."/>
            <person name="Inagaki F."/>
            <person name="Takami H."/>
        </authorList>
    </citation>
    <scope>NUCLEOTIDE SEQUENCE</scope>
    <source>
        <strain evidence="1">Expedition CK06-06</strain>
    </source>
</reference>
<protein>
    <submittedName>
        <fullName evidence="1">Uncharacterized protein</fullName>
    </submittedName>
</protein>
<accession>X1UF34</accession>